<reference evidence="1 2" key="1">
    <citation type="submission" date="2020-06" db="EMBL/GenBank/DDBJ databases">
        <authorList>
            <person name="Kim S.-J."/>
            <person name="Park S.-J."/>
        </authorList>
    </citation>
    <scope>NUCLEOTIDE SEQUENCE [LARGE SCALE GENOMIC DNA]</scope>
    <source>
        <strain evidence="1 2">SW-151</strain>
    </source>
</reference>
<accession>A0ABX2N5T9</accession>
<keyword evidence="2" id="KW-1185">Reference proteome</keyword>
<organism evidence="1 2">
    <name type="scientific">Parasphingorhabdus flavimaris</name>
    <dbReference type="NCBI Taxonomy" id="266812"/>
    <lineage>
        <taxon>Bacteria</taxon>
        <taxon>Pseudomonadati</taxon>
        <taxon>Pseudomonadota</taxon>
        <taxon>Alphaproteobacteria</taxon>
        <taxon>Sphingomonadales</taxon>
        <taxon>Sphingomonadaceae</taxon>
        <taxon>Parasphingorhabdus</taxon>
    </lineage>
</organism>
<sequence>MDDGNASGSMSGGFFVAAFVLATLLFSPVQPANSASSYVVTETVETLEYDIFEPAAPTESVQSSFGQYGPFRVITPDVAVMTGTVDSYTPAIFRQMLDRYPGIRQIEMRDCDGSVDEEANLALARMIRHAGISTHVPARGSVRSGAVELFLAGVRRTAHPDAEFIVHSWMDEDGREASDYPDSDPVHAEYLDYYQEMGVSAPTAKAFYALTNSVPFSGQLRLSRNDMARFQLVH</sequence>
<evidence type="ECO:0000313" key="2">
    <source>
        <dbReference type="Proteomes" id="UP000652427"/>
    </source>
</evidence>
<dbReference type="Proteomes" id="UP000652427">
    <property type="component" value="Unassembled WGS sequence"/>
</dbReference>
<dbReference type="SUPFAM" id="SSF52096">
    <property type="entry name" value="ClpP/crotonase"/>
    <property type="match status" value="1"/>
</dbReference>
<dbReference type="InterPro" id="IPR029045">
    <property type="entry name" value="ClpP/crotonase-like_dom_sf"/>
</dbReference>
<dbReference type="EMBL" id="JABWMH010000004">
    <property type="protein sequence ID" value="NVD29088.1"/>
    <property type="molecule type" value="Genomic_DNA"/>
</dbReference>
<evidence type="ECO:0000313" key="1">
    <source>
        <dbReference type="EMBL" id="NVD29088.1"/>
    </source>
</evidence>
<comment type="caution">
    <text evidence="1">The sequence shown here is derived from an EMBL/GenBank/DDBJ whole genome shotgun (WGS) entry which is preliminary data.</text>
</comment>
<protein>
    <recommendedName>
        <fullName evidence="3">Alpha/beta hydrolase</fullName>
    </recommendedName>
</protein>
<gene>
    <name evidence="1" type="ORF">HUO14_14400</name>
</gene>
<evidence type="ECO:0008006" key="3">
    <source>
        <dbReference type="Google" id="ProtNLM"/>
    </source>
</evidence>
<proteinExistence type="predicted"/>
<name>A0ABX2N5T9_9SPHN</name>
<dbReference type="RefSeq" id="WP_176280517.1">
    <property type="nucleotide sequence ID" value="NZ_JABWMH010000004.1"/>
</dbReference>